<feature type="transmembrane region" description="Helical" evidence="7">
    <location>
        <begin position="403"/>
        <end position="422"/>
    </location>
</feature>
<feature type="transmembrane region" description="Helical" evidence="7">
    <location>
        <begin position="57"/>
        <end position="76"/>
    </location>
</feature>
<keyword evidence="10" id="KW-1185">Reference proteome</keyword>
<dbReference type="OrthoDB" id="3900342at2759"/>
<evidence type="ECO:0000256" key="1">
    <source>
        <dbReference type="ARBA" id="ARBA00004141"/>
    </source>
</evidence>
<comment type="subcellular location">
    <subcellularLocation>
        <location evidence="1">Membrane</location>
        <topology evidence="1">Multi-pass membrane protein</topology>
    </subcellularLocation>
</comment>
<feature type="transmembrane region" description="Helical" evidence="7">
    <location>
        <begin position="277"/>
        <end position="297"/>
    </location>
</feature>
<evidence type="ECO:0000256" key="2">
    <source>
        <dbReference type="ARBA" id="ARBA00022448"/>
    </source>
</evidence>
<reference evidence="10" key="1">
    <citation type="submission" date="2016-02" db="EMBL/GenBank/DDBJ databases">
        <title>Comparative genomics of biotechnologically important yeasts.</title>
        <authorList>
            <consortium name="DOE Joint Genome Institute"/>
            <person name="Riley R."/>
            <person name="Haridas S."/>
            <person name="Wolfe K.H."/>
            <person name="Lopes M.R."/>
            <person name="Hittinger C.T."/>
            <person name="Goker M."/>
            <person name="Salamov A."/>
            <person name="Wisecaver J."/>
            <person name="Long T.M."/>
            <person name="Aerts A.L."/>
            <person name="Barry K."/>
            <person name="Choi C."/>
            <person name="Clum A."/>
            <person name="Coughlan A.Y."/>
            <person name="Deshpande S."/>
            <person name="Douglass A.P."/>
            <person name="Hanson S.J."/>
            <person name="Klenk H.-P."/>
            <person name="Labutti K."/>
            <person name="Lapidus A."/>
            <person name="Lindquist E."/>
            <person name="Lipzen A."/>
            <person name="Meier-Kolthoff J.P."/>
            <person name="Ohm R.A."/>
            <person name="Otillar R.P."/>
            <person name="Pangilinan J."/>
            <person name="Peng Y."/>
            <person name="Rokas A."/>
            <person name="Rosa C.A."/>
            <person name="Scheuner C."/>
            <person name="Sibirny A.A."/>
            <person name="Slot J.C."/>
            <person name="Stielow J.B."/>
            <person name="Sun H."/>
            <person name="Kurtzman C.P."/>
            <person name="Blackwell M."/>
            <person name="Jeffries T.W."/>
            <person name="Grigoriev I.V."/>
        </authorList>
    </citation>
    <scope>NUCLEOTIDE SEQUENCE [LARGE SCALE GENOMIC DNA]</scope>
    <source>
        <strain evidence="10">NRRL Y-17796</strain>
    </source>
</reference>
<organism evidence="9 10">
    <name type="scientific">Tortispora caseinolytica NRRL Y-17796</name>
    <dbReference type="NCBI Taxonomy" id="767744"/>
    <lineage>
        <taxon>Eukaryota</taxon>
        <taxon>Fungi</taxon>
        <taxon>Dikarya</taxon>
        <taxon>Ascomycota</taxon>
        <taxon>Saccharomycotina</taxon>
        <taxon>Trigonopsidomycetes</taxon>
        <taxon>Trigonopsidales</taxon>
        <taxon>Trigonopsidaceae</taxon>
        <taxon>Tortispora</taxon>
    </lineage>
</organism>
<keyword evidence="6 7" id="KW-0472">Membrane</keyword>
<feature type="transmembrane region" description="Helical" evidence="7">
    <location>
        <begin position="375"/>
        <end position="397"/>
    </location>
</feature>
<keyword evidence="4" id="KW-0029">Amino-acid transport</keyword>
<feature type="transmembrane region" description="Helical" evidence="7">
    <location>
        <begin position="193"/>
        <end position="213"/>
    </location>
</feature>
<dbReference type="PANTHER" id="PTHR43341:SF1">
    <property type="entry name" value="GENERAL AMINO-ACID PERMEASE GAP1"/>
    <property type="match status" value="1"/>
</dbReference>
<dbReference type="AlphaFoldDB" id="A0A1E4TDZ7"/>
<keyword evidence="5 7" id="KW-1133">Transmembrane helix</keyword>
<evidence type="ECO:0000259" key="8">
    <source>
        <dbReference type="Pfam" id="PF00324"/>
    </source>
</evidence>
<evidence type="ECO:0000256" key="5">
    <source>
        <dbReference type="ARBA" id="ARBA00022989"/>
    </source>
</evidence>
<dbReference type="EMBL" id="KV453842">
    <property type="protein sequence ID" value="ODV89996.1"/>
    <property type="molecule type" value="Genomic_DNA"/>
</dbReference>
<dbReference type="Pfam" id="PF00324">
    <property type="entry name" value="AA_permease"/>
    <property type="match status" value="1"/>
</dbReference>
<dbReference type="PANTHER" id="PTHR43341">
    <property type="entry name" value="AMINO ACID PERMEASE"/>
    <property type="match status" value="1"/>
</dbReference>
<proteinExistence type="predicted"/>
<dbReference type="PIRSF" id="PIRSF006060">
    <property type="entry name" value="AA_transporter"/>
    <property type="match status" value="1"/>
</dbReference>
<keyword evidence="3 7" id="KW-0812">Transmembrane</keyword>
<feature type="transmembrane region" description="Helical" evidence="7">
    <location>
        <begin position="233"/>
        <end position="256"/>
    </location>
</feature>
<feature type="transmembrane region" description="Helical" evidence="7">
    <location>
        <begin position="328"/>
        <end position="355"/>
    </location>
</feature>
<name>A0A1E4TDZ7_9ASCO</name>
<dbReference type="InterPro" id="IPR004841">
    <property type="entry name" value="AA-permease/SLC12A_dom"/>
</dbReference>
<dbReference type="InterPro" id="IPR050524">
    <property type="entry name" value="APC_YAT"/>
</dbReference>
<protein>
    <recommendedName>
        <fullName evidence="8">Amino acid permease/ SLC12A domain-containing protein</fullName>
    </recommendedName>
</protein>
<dbReference type="Proteomes" id="UP000095023">
    <property type="component" value="Unassembled WGS sequence"/>
</dbReference>
<evidence type="ECO:0000256" key="4">
    <source>
        <dbReference type="ARBA" id="ARBA00022970"/>
    </source>
</evidence>
<evidence type="ECO:0000256" key="6">
    <source>
        <dbReference type="ARBA" id="ARBA00023136"/>
    </source>
</evidence>
<feature type="transmembrane region" description="Helical" evidence="7">
    <location>
        <begin position="82"/>
        <end position="102"/>
    </location>
</feature>
<feature type="transmembrane region" description="Helical" evidence="7">
    <location>
        <begin position="454"/>
        <end position="473"/>
    </location>
</feature>
<keyword evidence="2" id="KW-0813">Transport</keyword>
<feature type="transmembrane region" description="Helical" evidence="7">
    <location>
        <begin position="479"/>
        <end position="501"/>
    </location>
</feature>
<dbReference type="GO" id="GO:0016020">
    <property type="term" value="C:membrane"/>
    <property type="evidence" value="ECO:0007669"/>
    <property type="project" value="UniProtKB-SubCell"/>
</dbReference>
<dbReference type="GO" id="GO:0015171">
    <property type="term" value="F:amino acid transmembrane transporter activity"/>
    <property type="evidence" value="ECO:0007669"/>
    <property type="project" value="TreeGrafter"/>
</dbReference>
<gene>
    <name evidence="9" type="ORF">CANCADRAFT_23870</name>
</gene>
<dbReference type="Gene3D" id="1.20.1740.10">
    <property type="entry name" value="Amino acid/polyamine transporter I"/>
    <property type="match status" value="1"/>
</dbReference>
<feature type="transmembrane region" description="Helical" evidence="7">
    <location>
        <begin position="165"/>
        <end position="186"/>
    </location>
</feature>
<accession>A0A1E4TDZ7</accession>
<feature type="domain" description="Amino acid permease/ SLC12A" evidence="8">
    <location>
        <begin position="54"/>
        <end position="510"/>
    </location>
</feature>
<evidence type="ECO:0000256" key="3">
    <source>
        <dbReference type="ARBA" id="ARBA00022692"/>
    </source>
</evidence>
<evidence type="ECO:0000313" key="10">
    <source>
        <dbReference type="Proteomes" id="UP000095023"/>
    </source>
</evidence>
<evidence type="ECO:0000313" key="9">
    <source>
        <dbReference type="EMBL" id="ODV89996.1"/>
    </source>
</evidence>
<evidence type="ECO:0000256" key="7">
    <source>
        <dbReference type="SAM" id="Phobius"/>
    </source>
</evidence>
<sequence length="555" mass="61115">MEKLQKESSGSSSSFNLGDLETKKVVSSIQESQDDESIQSTQKGDFKRTLTARHLQFLSMGANVGTGLFIGTSTQLTEGGSLAMILGFIFVNFIVASMLMSLTELTIMFPIHGSYIAYPAKFIDPAITFAFGYQLWVVCILVFAIEGTTFCLLIEYWTVAIPKPASMAIFVLATLSLHIFPVSFFGKAETATAILKLATLIGFFIFAITYLAGGTPVQQEDFTSFDSGNLFTNGFFGLVSVFVLGAFASGGTEIIGMAGAETVNPRFNVPRAAKSTVARMFFIYVCVIVVLACSLSPSSPALHQEKEAESSPFVIICKQAGVPVLANIVNAIILICVASVGNCYAFSGARILSFLASKNMGLKYFDKVDKKGRPITALITTAIPCIALAFITTIGSTKVVFDWLSRVIGLTIILIWFMVFIANARLRQIIKAQNDTAFTEPYGFWHKWFAPVNYIGMVCVILLIICQLLNTIHPVHGKASVSLFFSNFLGILVFIVSYIGYKIYHKDYKLLIPLEEVDIKTGRYYPHLDDESISQIEDYYSKSLLKRIWTYATFQ</sequence>